<keyword evidence="7" id="KW-1185">Reference proteome</keyword>
<proteinExistence type="inferred from homology"/>
<dbReference type="InterPro" id="IPR026569">
    <property type="entry name" value="Ribosomal_bL28"/>
</dbReference>
<organism evidence="6 7">
    <name type="scientific">Folsomia candida</name>
    <name type="common">Springtail</name>
    <dbReference type="NCBI Taxonomy" id="158441"/>
    <lineage>
        <taxon>Eukaryota</taxon>
        <taxon>Metazoa</taxon>
        <taxon>Ecdysozoa</taxon>
        <taxon>Arthropoda</taxon>
        <taxon>Hexapoda</taxon>
        <taxon>Collembola</taxon>
        <taxon>Entomobryomorpha</taxon>
        <taxon>Isotomoidea</taxon>
        <taxon>Isotomidae</taxon>
        <taxon>Proisotominae</taxon>
        <taxon>Folsomia</taxon>
    </lineage>
</organism>
<evidence type="ECO:0000256" key="3">
    <source>
        <dbReference type="ARBA" id="ARBA00023274"/>
    </source>
</evidence>
<dbReference type="Proteomes" id="UP000198287">
    <property type="component" value="Unassembled WGS sequence"/>
</dbReference>
<dbReference type="PANTHER" id="PTHR13528:SF2">
    <property type="entry name" value="LARGE RIBOSOMAL SUBUNIT PROTEIN BL28M"/>
    <property type="match status" value="1"/>
</dbReference>
<dbReference type="OrthoDB" id="361870at2759"/>
<dbReference type="GO" id="GO:0005762">
    <property type="term" value="C:mitochondrial large ribosomal subunit"/>
    <property type="evidence" value="ECO:0007669"/>
    <property type="project" value="TreeGrafter"/>
</dbReference>
<dbReference type="InterPro" id="IPR034704">
    <property type="entry name" value="Ribosomal_bL28/bL31-like_sf"/>
</dbReference>
<dbReference type="OMA" id="NDPERHN"/>
<accession>A0A226E6P3</accession>
<comment type="caution">
    <text evidence="6">The sequence shown here is derived from an EMBL/GenBank/DDBJ whole genome shotgun (WGS) entry which is preliminary data.</text>
</comment>
<gene>
    <name evidence="6" type="ORF">Fcan01_12549</name>
</gene>
<dbReference type="PANTHER" id="PTHR13528">
    <property type="entry name" value="39S RIBOSOMAL PROTEIN L28, MITOCHONDRIAL"/>
    <property type="match status" value="1"/>
</dbReference>
<evidence type="ECO:0000256" key="2">
    <source>
        <dbReference type="ARBA" id="ARBA00022980"/>
    </source>
</evidence>
<evidence type="ECO:0000256" key="1">
    <source>
        <dbReference type="ARBA" id="ARBA00008760"/>
    </source>
</evidence>
<reference evidence="6 7" key="1">
    <citation type="submission" date="2015-12" db="EMBL/GenBank/DDBJ databases">
        <title>The genome of Folsomia candida.</title>
        <authorList>
            <person name="Faddeeva A."/>
            <person name="Derks M.F."/>
            <person name="Anvar Y."/>
            <person name="Smit S."/>
            <person name="Van Straalen N."/>
            <person name="Roelofs D."/>
        </authorList>
    </citation>
    <scope>NUCLEOTIDE SEQUENCE [LARGE SCALE GENOMIC DNA]</scope>
    <source>
        <strain evidence="6 7">VU population</strain>
        <tissue evidence="6">Whole body</tissue>
    </source>
</reference>
<evidence type="ECO:0000256" key="5">
    <source>
        <dbReference type="ARBA" id="ARBA00035538"/>
    </source>
</evidence>
<keyword evidence="2" id="KW-0689">Ribosomal protein</keyword>
<dbReference type="EMBL" id="LNIX01000006">
    <property type="protein sequence ID" value="OXA53109.1"/>
    <property type="molecule type" value="Genomic_DNA"/>
</dbReference>
<keyword evidence="3" id="KW-0687">Ribonucleoprotein</keyword>
<dbReference type="SUPFAM" id="SSF143800">
    <property type="entry name" value="L28p-like"/>
    <property type="match status" value="1"/>
</dbReference>
<comment type="similarity">
    <text evidence="1">Belongs to the bacterial ribosomal protein bL28 family.</text>
</comment>
<name>A0A226E6P3_FOLCA</name>
<evidence type="ECO:0000256" key="4">
    <source>
        <dbReference type="ARBA" id="ARBA00035269"/>
    </source>
</evidence>
<dbReference type="GO" id="GO:0003735">
    <property type="term" value="F:structural constituent of ribosome"/>
    <property type="evidence" value="ECO:0007669"/>
    <property type="project" value="InterPro"/>
</dbReference>
<dbReference type="AlphaFoldDB" id="A0A226E6P3"/>
<sequence length="274" mass="32263">MSAGVRSLLPYNRLRRLKNTHNVWIVSVLPVPYQKFYREWMGSEDKETPVHWKPVDSEWVRNPETGEVKRFQNVPIPVLYPDQMHEGLWGGEGVIEGLVKKGKYRCPVPRFWVPNFYKTVVYSEILDKYLSIVVTERALELIDQHSGLDSYLLNTPAYDLKSLLALKLKRKLLFSILDKDFLVNNLEKQTNLVEKYKDCLIPRDDVEWYGYSVQEAQLKYRMLLKEQSQPVALKHEIRRKYYQSLINKDFDEPPTESVSWVKKMNPFTKPAQAP</sequence>
<protein>
    <recommendedName>
        <fullName evidence="4">Large ribosomal subunit protein bL28m</fullName>
    </recommendedName>
    <alternativeName>
        <fullName evidence="5">39S ribosomal protein L28, mitochondrial</fullName>
    </alternativeName>
</protein>
<evidence type="ECO:0000313" key="6">
    <source>
        <dbReference type="EMBL" id="OXA53109.1"/>
    </source>
</evidence>
<evidence type="ECO:0000313" key="7">
    <source>
        <dbReference type="Proteomes" id="UP000198287"/>
    </source>
</evidence>
<dbReference type="STRING" id="158441.A0A226E6P3"/>